<accession>A0A8H4L6T5</accession>
<evidence type="ECO:0000313" key="4">
    <source>
        <dbReference type="Proteomes" id="UP000554235"/>
    </source>
</evidence>
<dbReference type="EMBL" id="JAADYS010001572">
    <property type="protein sequence ID" value="KAF4462204.1"/>
    <property type="molecule type" value="Genomic_DNA"/>
</dbReference>
<dbReference type="InterPro" id="IPR001214">
    <property type="entry name" value="SET_dom"/>
</dbReference>
<sequence>MADEATINSLDRIIRQAEGLVERLVASKTILQQQQANDRPSIASPHRSQVKAALHDLASVAQNASQLSASYLSTLGSDDGDDDDDESAEQAPAIATAAPLQSVSQPTVAVSRTPLPPSPPSNALDLSVVSRPNLQAPAPASTPRPHTPPSSEAGTEPSISRRQQPAVAGIEEDGEEPRRKRKSTRDCPGHLNKKLKASTGSKADNPLAMAAGHSAELSKLTLKLKGQDKLCHIPAFSASDPPTATLLQRAAAIQGGPAIRQFCSFVVARRDRETELSLLHTESQGIERAVELWRSLGKLTTKAALNSFMLRLAQCQMAIAVDGTKLGRIRADPSEIDKMMKKFGFNESERKRFTFYLRQGRLWQSVCGRFPGLLCLIPVGSYKPYCVSGKDYLNMRGDELDRFAKLIDTPYMTRINQACEALQDMVLGVKGDMVFKWEKEHPELPQWDKSLSDDILLSLLQPHEYCEENQYDSREFPDWARPTGWPAKWPWQVNPLVVVSAEHQCDLCNEPKCRCLYTKLVSRRPRIKSWDKQGLGLQAVAAREGEMAYRKGEVIGQICGKIVPSGTYPHNTSFVMDMHRPDIAGEPIVCQIYVASATNCFRYLNHCCRASARVRPLRVSGHWICGIEAIRDIRHGEQITANFGKRFLRTQGLRCECEACRETT</sequence>
<dbReference type="OrthoDB" id="1678912at2759"/>
<dbReference type="AlphaFoldDB" id="A0A8H4L6T5"/>
<evidence type="ECO:0000259" key="2">
    <source>
        <dbReference type="SMART" id="SM00317"/>
    </source>
</evidence>
<keyword evidence="4" id="KW-1185">Reference proteome</keyword>
<evidence type="ECO:0000313" key="3">
    <source>
        <dbReference type="EMBL" id="KAF4462204.1"/>
    </source>
</evidence>
<name>A0A8H4L6T5_9HYPO</name>
<dbReference type="Gene3D" id="2.170.270.10">
    <property type="entry name" value="SET domain"/>
    <property type="match status" value="1"/>
</dbReference>
<feature type="domain" description="SET" evidence="2">
    <location>
        <begin position="523"/>
        <end position="650"/>
    </location>
</feature>
<dbReference type="Proteomes" id="UP000554235">
    <property type="component" value="Unassembled WGS sequence"/>
</dbReference>
<protein>
    <recommendedName>
        <fullName evidence="2">SET domain-containing protein</fullName>
    </recommendedName>
</protein>
<dbReference type="SMART" id="SM00317">
    <property type="entry name" value="SET"/>
    <property type="match status" value="1"/>
</dbReference>
<dbReference type="Pfam" id="PF00856">
    <property type="entry name" value="SET"/>
    <property type="match status" value="1"/>
</dbReference>
<feature type="compositionally biased region" description="Low complexity" evidence="1">
    <location>
        <begin position="89"/>
        <end position="98"/>
    </location>
</feature>
<organism evidence="3 4">
    <name type="scientific">Fusarium albosuccineum</name>
    <dbReference type="NCBI Taxonomy" id="1237068"/>
    <lineage>
        <taxon>Eukaryota</taxon>
        <taxon>Fungi</taxon>
        <taxon>Dikarya</taxon>
        <taxon>Ascomycota</taxon>
        <taxon>Pezizomycotina</taxon>
        <taxon>Sordariomycetes</taxon>
        <taxon>Hypocreomycetidae</taxon>
        <taxon>Hypocreales</taxon>
        <taxon>Nectriaceae</taxon>
        <taxon>Fusarium</taxon>
        <taxon>Fusarium decemcellulare species complex</taxon>
    </lineage>
</organism>
<dbReference type="SUPFAM" id="SSF82199">
    <property type="entry name" value="SET domain"/>
    <property type="match status" value="1"/>
</dbReference>
<feature type="compositionally biased region" description="Polar residues" evidence="1">
    <location>
        <begin position="149"/>
        <end position="163"/>
    </location>
</feature>
<proteinExistence type="predicted"/>
<reference evidence="3 4" key="1">
    <citation type="submission" date="2020-01" db="EMBL/GenBank/DDBJ databases">
        <title>Identification and distribution of gene clusters putatively required for synthesis of sphingolipid metabolism inhibitors in phylogenetically diverse species of the filamentous fungus Fusarium.</title>
        <authorList>
            <person name="Kim H.-S."/>
            <person name="Busman M."/>
            <person name="Brown D.W."/>
            <person name="Divon H."/>
            <person name="Uhlig S."/>
            <person name="Proctor R.H."/>
        </authorList>
    </citation>
    <scope>NUCLEOTIDE SEQUENCE [LARGE SCALE GENOMIC DNA]</scope>
    <source>
        <strain evidence="3 4">NRRL 20459</strain>
    </source>
</reference>
<gene>
    <name evidence="3" type="ORF">FALBO_10984</name>
</gene>
<evidence type="ECO:0000256" key="1">
    <source>
        <dbReference type="SAM" id="MobiDB-lite"/>
    </source>
</evidence>
<comment type="caution">
    <text evidence="3">The sequence shown here is derived from an EMBL/GenBank/DDBJ whole genome shotgun (WGS) entry which is preliminary data.</text>
</comment>
<dbReference type="InterPro" id="IPR046341">
    <property type="entry name" value="SET_dom_sf"/>
</dbReference>
<feature type="compositionally biased region" description="Polar residues" evidence="1">
    <location>
        <begin position="99"/>
        <end position="110"/>
    </location>
</feature>
<feature type="compositionally biased region" description="Acidic residues" evidence="1">
    <location>
        <begin position="78"/>
        <end position="88"/>
    </location>
</feature>
<feature type="region of interest" description="Disordered" evidence="1">
    <location>
        <begin position="72"/>
        <end position="206"/>
    </location>
</feature>